<keyword evidence="2" id="KW-0489">Methyltransferase</keyword>
<evidence type="ECO:0000256" key="1">
    <source>
        <dbReference type="ARBA" id="ARBA00007996"/>
    </source>
</evidence>
<dbReference type="RefSeq" id="XP_035670750.1">
    <property type="nucleotide sequence ID" value="XM_035814857.1"/>
</dbReference>
<proteinExistence type="inferred from homology"/>
<accession>A0A9J7KVV9</accession>
<dbReference type="OrthoDB" id="10050085at2759"/>
<evidence type="ECO:0000256" key="2">
    <source>
        <dbReference type="ARBA" id="ARBA00022603"/>
    </source>
</evidence>
<keyword evidence="5" id="KW-1185">Reference proteome</keyword>
<dbReference type="InterPro" id="IPR000940">
    <property type="entry name" value="NNMT_TEMT_trans"/>
</dbReference>
<gene>
    <name evidence="6" type="primary">LOC118412151</name>
</gene>
<evidence type="ECO:0000256" key="3">
    <source>
        <dbReference type="ARBA" id="ARBA00022679"/>
    </source>
</evidence>
<name>A0A9J7KVV9_BRAFL</name>
<dbReference type="GeneID" id="118412151"/>
<reference evidence="5" key="1">
    <citation type="journal article" date="2020" name="Nat. Ecol. Evol.">
        <title>Deeply conserved synteny resolves early events in vertebrate evolution.</title>
        <authorList>
            <person name="Simakov O."/>
            <person name="Marletaz F."/>
            <person name="Yue J.X."/>
            <person name="O'Connell B."/>
            <person name="Jenkins J."/>
            <person name="Brandt A."/>
            <person name="Calef R."/>
            <person name="Tung C.H."/>
            <person name="Huang T.K."/>
            <person name="Schmutz J."/>
            <person name="Satoh N."/>
            <person name="Yu J.K."/>
            <person name="Putnam N.H."/>
            <person name="Green R.E."/>
            <person name="Rokhsar D.S."/>
        </authorList>
    </citation>
    <scope>NUCLEOTIDE SEQUENCE [LARGE SCALE GENOMIC DNA]</scope>
    <source>
        <strain evidence="5">S238N-H82</strain>
    </source>
</reference>
<dbReference type="AlphaFoldDB" id="A0A9J7KVV9"/>
<comment type="similarity">
    <text evidence="1">Belongs to the class I-like SAM-binding methyltransferase superfamily. NNMT/PNMT/TEMT family.</text>
</comment>
<dbReference type="GO" id="GO:0008168">
    <property type="term" value="F:methyltransferase activity"/>
    <property type="evidence" value="ECO:0007669"/>
    <property type="project" value="UniProtKB-KW"/>
</dbReference>
<dbReference type="GO" id="GO:0032259">
    <property type="term" value="P:methylation"/>
    <property type="evidence" value="ECO:0007669"/>
    <property type="project" value="UniProtKB-KW"/>
</dbReference>
<dbReference type="CDD" id="cd02440">
    <property type="entry name" value="AdoMet_MTases"/>
    <property type="match status" value="1"/>
</dbReference>
<dbReference type="PANTHER" id="PTHR10867:SF17">
    <property type="entry name" value="NICOTINAMIDE N-METHYLTRANSFERASE"/>
    <property type="match status" value="1"/>
</dbReference>
<dbReference type="Proteomes" id="UP000001554">
    <property type="component" value="Chromosome 3"/>
</dbReference>
<keyword evidence="4" id="KW-0949">S-adenosyl-L-methionine</keyword>
<organism evidence="5 6">
    <name type="scientific">Branchiostoma floridae</name>
    <name type="common">Florida lancelet</name>
    <name type="synonym">Amphioxus</name>
    <dbReference type="NCBI Taxonomy" id="7739"/>
    <lineage>
        <taxon>Eukaryota</taxon>
        <taxon>Metazoa</taxon>
        <taxon>Chordata</taxon>
        <taxon>Cephalochordata</taxon>
        <taxon>Leptocardii</taxon>
        <taxon>Amphioxiformes</taxon>
        <taxon>Branchiostomatidae</taxon>
        <taxon>Branchiostoma</taxon>
    </lineage>
</organism>
<evidence type="ECO:0000313" key="5">
    <source>
        <dbReference type="Proteomes" id="UP000001554"/>
    </source>
</evidence>
<evidence type="ECO:0000256" key="4">
    <source>
        <dbReference type="ARBA" id="ARBA00022691"/>
    </source>
</evidence>
<dbReference type="Gene3D" id="3.40.50.150">
    <property type="entry name" value="Vaccinia Virus protein VP39"/>
    <property type="match status" value="1"/>
</dbReference>
<evidence type="ECO:0000313" key="6">
    <source>
        <dbReference type="RefSeq" id="XP_035670750.1"/>
    </source>
</evidence>
<sequence>MISTFVSCYAMSGSSCLRWKMAAPIQRGTDHHKTFGAKAYLALYYATPEGTDEEGELLTPYLKEFHEIFNSGRLKPGSRLLDVGSGPTIHQLISASRFCTEIVCAEYTENNRAEIEKWVKKDPDMHDWTPFFKFVADLEGDSSSWEARQSHLRDAIKEVITCDVTKPEPFAPRQYQEFDVVTTTLCLEAACPDRESYSAPVRNITRLLKPGGTFVLAGVTNQTFYTVGGYKFFTLPIDSSFMREVFEKAGYVDINIKSFPATNPENNTISDIDGFVVLHASKAEI</sequence>
<dbReference type="PROSITE" id="PS51681">
    <property type="entry name" value="SAM_MT_NNMT_PNMT_TEMT"/>
    <property type="match status" value="1"/>
</dbReference>
<dbReference type="PANTHER" id="PTHR10867">
    <property type="entry name" value="NNMT/PNMT/TEMT FAMILY MEMBER"/>
    <property type="match status" value="1"/>
</dbReference>
<reference evidence="6" key="2">
    <citation type="submission" date="2025-08" db="UniProtKB">
        <authorList>
            <consortium name="RefSeq"/>
        </authorList>
    </citation>
    <scope>IDENTIFICATION</scope>
    <source>
        <strain evidence="6">S238N-H82</strain>
        <tissue evidence="6">Testes</tissue>
    </source>
</reference>
<dbReference type="InterPro" id="IPR029063">
    <property type="entry name" value="SAM-dependent_MTases_sf"/>
</dbReference>
<dbReference type="Pfam" id="PF01234">
    <property type="entry name" value="NNMT_PNMT_TEMT"/>
    <property type="match status" value="1"/>
</dbReference>
<keyword evidence="3" id="KW-0808">Transferase</keyword>
<protein>
    <submittedName>
        <fullName evidence="6">Nicotinamide N-methyltransferase-like isoform X3</fullName>
    </submittedName>
</protein>
<dbReference type="SUPFAM" id="SSF53335">
    <property type="entry name" value="S-adenosyl-L-methionine-dependent methyltransferases"/>
    <property type="match status" value="1"/>
</dbReference>